<dbReference type="PANTHER" id="PTHR11620">
    <property type="entry name" value="60S RIBOSOMAL PROTEIN L23A"/>
    <property type="match status" value="1"/>
</dbReference>
<proteinExistence type="inferred from homology"/>
<sequence length="100" mass="11868">MQKQYHNKIKPDIIKYPLITDKTTKAIEHNTYCFKVIRQTNKNEIKQTIEEIFKVKVKKINTLNIPIKTKTVGRFKGKKTQHKKAIIKLHKGYSIKLFED</sequence>
<comment type="subunit">
    <text evidence="4">Part of the 50S ribosomal subunit.</text>
</comment>
<organism evidence="5">
    <name type="scientific">Polysiphonia sp</name>
    <dbReference type="NCBI Taxonomy" id="1967842"/>
    <lineage>
        <taxon>Eukaryota</taxon>
        <taxon>Rhodophyta</taxon>
        <taxon>Florideophyceae</taxon>
        <taxon>Rhodymeniophycidae</taxon>
        <taxon>Ceramiales</taxon>
        <taxon>Rhodomelaceae</taxon>
        <taxon>Polysiphonioideae</taxon>
        <taxon>Polysiphonia</taxon>
    </lineage>
</organism>
<accession>A0A1Z1MUF1</accession>
<comment type="function">
    <text evidence="4">Binds to 23S rRNA.</text>
</comment>
<dbReference type="Gene3D" id="3.30.70.330">
    <property type="match status" value="1"/>
</dbReference>
<name>A0A1Z1MUF1_9FLOR</name>
<dbReference type="AlphaFoldDB" id="A0A1Z1MUF1"/>
<dbReference type="InterPro" id="IPR012678">
    <property type="entry name" value="Ribosomal_uL23/eL15/eS24_sf"/>
</dbReference>
<evidence type="ECO:0000313" key="5">
    <source>
        <dbReference type="EMBL" id="ARW69365.1"/>
    </source>
</evidence>
<dbReference type="GO" id="GO:0003735">
    <property type="term" value="F:structural constituent of ribosome"/>
    <property type="evidence" value="ECO:0007669"/>
    <property type="project" value="InterPro"/>
</dbReference>
<dbReference type="NCBIfam" id="NF004363">
    <property type="entry name" value="PRK05738.2-4"/>
    <property type="match status" value="1"/>
</dbReference>
<geneLocation type="chloroplast" evidence="5"/>
<gene>
    <name evidence="4 5" type="primary">rpl23</name>
</gene>
<dbReference type="InterPro" id="IPR012677">
    <property type="entry name" value="Nucleotide-bd_a/b_plait_sf"/>
</dbReference>
<keyword evidence="4" id="KW-0699">rRNA-binding</keyword>
<dbReference type="EMBL" id="MF101456">
    <property type="protein sequence ID" value="ARW69365.1"/>
    <property type="molecule type" value="Genomic_DNA"/>
</dbReference>
<dbReference type="Pfam" id="PF00276">
    <property type="entry name" value="Ribosomal_L23"/>
    <property type="match status" value="1"/>
</dbReference>
<comment type="similarity">
    <text evidence="1 4">Belongs to the universal ribosomal protein uL23 family.</text>
</comment>
<evidence type="ECO:0000256" key="3">
    <source>
        <dbReference type="ARBA" id="ARBA00023274"/>
    </source>
</evidence>
<dbReference type="SUPFAM" id="SSF54189">
    <property type="entry name" value="Ribosomal proteins S24e, L23 and L15e"/>
    <property type="match status" value="1"/>
</dbReference>
<dbReference type="GO" id="GO:0019843">
    <property type="term" value="F:rRNA binding"/>
    <property type="evidence" value="ECO:0007669"/>
    <property type="project" value="UniProtKB-UniRule"/>
</dbReference>
<comment type="subcellular location">
    <subcellularLocation>
        <location evidence="4">Plastid</location>
        <location evidence="4">Chloroplast</location>
    </subcellularLocation>
</comment>
<evidence type="ECO:0000256" key="1">
    <source>
        <dbReference type="ARBA" id="ARBA00006700"/>
    </source>
</evidence>
<evidence type="ECO:0000256" key="2">
    <source>
        <dbReference type="ARBA" id="ARBA00022980"/>
    </source>
</evidence>
<keyword evidence="5" id="KW-0150">Chloroplast</keyword>
<keyword evidence="3 4" id="KW-0687">Ribonucleoprotein</keyword>
<reference evidence="5" key="1">
    <citation type="journal article" date="2017" name="J. Phycol.">
        <title>Analysis of chloroplast genomes and a supermatrix inform reclassification of the Rhodomelaceae (Rhodophyta).</title>
        <authorList>
            <person name="Diaz-Tapia P."/>
            <person name="Maggs C.A."/>
            <person name="West J.A."/>
            <person name="Verbruggen H."/>
        </authorList>
    </citation>
    <scope>NUCLEOTIDE SEQUENCE</scope>
    <source>
        <strain evidence="5">PD1760</strain>
    </source>
</reference>
<dbReference type="GO" id="GO:1990904">
    <property type="term" value="C:ribonucleoprotein complex"/>
    <property type="evidence" value="ECO:0007669"/>
    <property type="project" value="UniProtKB-KW"/>
</dbReference>
<dbReference type="HAMAP" id="MF_01369_B">
    <property type="entry name" value="Ribosomal_uL23_B"/>
    <property type="match status" value="1"/>
</dbReference>
<protein>
    <recommendedName>
        <fullName evidence="4">Large ribosomal subunit protein uL23c</fullName>
    </recommendedName>
</protein>
<evidence type="ECO:0000256" key="4">
    <source>
        <dbReference type="HAMAP-Rule" id="MF_01369"/>
    </source>
</evidence>
<dbReference type="GO" id="GO:0009507">
    <property type="term" value="C:chloroplast"/>
    <property type="evidence" value="ECO:0007669"/>
    <property type="project" value="UniProtKB-SubCell"/>
</dbReference>
<dbReference type="GO" id="GO:0006412">
    <property type="term" value="P:translation"/>
    <property type="evidence" value="ECO:0007669"/>
    <property type="project" value="UniProtKB-UniRule"/>
</dbReference>
<keyword evidence="2 4" id="KW-0689">Ribosomal protein</keyword>
<keyword evidence="5" id="KW-0934">Plastid</keyword>
<dbReference type="InterPro" id="IPR013025">
    <property type="entry name" value="Ribosomal_uL23-like"/>
</dbReference>
<dbReference type="GO" id="GO:0005840">
    <property type="term" value="C:ribosome"/>
    <property type="evidence" value="ECO:0007669"/>
    <property type="project" value="UniProtKB-KW"/>
</dbReference>
<keyword evidence="4" id="KW-0694">RNA-binding</keyword>